<gene>
    <name evidence="2" type="ORF">GCM10017161_18930</name>
</gene>
<dbReference type="SMART" id="SM01022">
    <property type="entry name" value="ASCH"/>
    <property type="match status" value="1"/>
</dbReference>
<dbReference type="Pfam" id="PF04266">
    <property type="entry name" value="ASCH"/>
    <property type="match status" value="1"/>
</dbReference>
<dbReference type="SUPFAM" id="SSF88697">
    <property type="entry name" value="PUA domain-like"/>
    <property type="match status" value="1"/>
</dbReference>
<dbReference type="PANTHER" id="PTHR39203:SF1">
    <property type="entry name" value="CYTOPLASMIC PROTEIN"/>
    <property type="match status" value="1"/>
</dbReference>
<dbReference type="RefSeq" id="WP_189769715.1">
    <property type="nucleotide sequence ID" value="NZ_BNCK01000004.1"/>
</dbReference>
<dbReference type="AlphaFoldDB" id="A0A919EKB8"/>
<proteinExistence type="predicted"/>
<keyword evidence="3" id="KW-1185">Reference proteome</keyword>
<reference evidence="2" key="1">
    <citation type="journal article" date="2014" name="Int. J. Syst. Evol. Microbiol.">
        <title>Complete genome sequence of Corynebacterium casei LMG S-19264T (=DSM 44701T), isolated from a smear-ripened cheese.</title>
        <authorList>
            <consortium name="US DOE Joint Genome Institute (JGI-PGF)"/>
            <person name="Walter F."/>
            <person name="Albersmeier A."/>
            <person name="Kalinowski J."/>
            <person name="Ruckert C."/>
        </authorList>
    </citation>
    <scope>NUCLEOTIDE SEQUENCE</scope>
    <source>
        <strain evidence="2">KCTC 42731</strain>
    </source>
</reference>
<name>A0A919EKB8_9GAMM</name>
<organism evidence="2 3">
    <name type="scientific">Thalassotalea marina</name>
    <dbReference type="NCBI Taxonomy" id="1673741"/>
    <lineage>
        <taxon>Bacteria</taxon>
        <taxon>Pseudomonadati</taxon>
        <taxon>Pseudomonadota</taxon>
        <taxon>Gammaproteobacteria</taxon>
        <taxon>Alteromonadales</taxon>
        <taxon>Colwelliaceae</taxon>
        <taxon>Thalassotalea</taxon>
    </lineage>
</organism>
<sequence>MQSQSTSVINMLNAFRLENPEVVQDIPVWHFCDNEIDANDCGELVLSGDKQATSPSLWGIERRKEPMPQVGDLDLITNWQGEALAIIQTKSVKLVAFNKISQAYAFKEGEGDKSLTYWKEVHWLYYQRELAPFDMEPTTEMPIVCIEFEVIFKL</sequence>
<dbReference type="InterPro" id="IPR015947">
    <property type="entry name" value="PUA-like_sf"/>
</dbReference>
<feature type="domain" description="ASCH" evidence="1">
    <location>
        <begin position="29"/>
        <end position="152"/>
    </location>
</feature>
<reference evidence="2" key="2">
    <citation type="submission" date="2020-09" db="EMBL/GenBank/DDBJ databases">
        <authorList>
            <person name="Sun Q."/>
            <person name="Kim S."/>
        </authorList>
    </citation>
    <scope>NUCLEOTIDE SEQUENCE</scope>
    <source>
        <strain evidence="2">KCTC 42731</strain>
    </source>
</reference>
<accession>A0A919EKB8</accession>
<evidence type="ECO:0000259" key="1">
    <source>
        <dbReference type="SMART" id="SM01022"/>
    </source>
</evidence>
<dbReference type="InterPro" id="IPR009326">
    <property type="entry name" value="DUF984"/>
</dbReference>
<dbReference type="Gene3D" id="3.10.400.10">
    <property type="entry name" value="Sulfate adenylyltransferase"/>
    <property type="match status" value="1"/>
</dbReference>
<dbReference type="EMBL" id="BNCK01000004">
    <property type="protein sequence ID" value="GHF91332.1"/>
    <property type="molecule type" value="Genomic_DNA"/>
</dbReference>
<dbReference type="PIRSF" id="PIRSF021320">
    <property type="entry name" value="DUF984"/>
    <property type="match status" value="1"/>
</dbReference>
<dbReference type="PANTHER" id="PTHR39203">
    <property type="entry name" value="CYTOPLASMIC PROTEIN-RELATED"/>
    <property type="match status" value="1"/>
</dbReference>
<dbReference type="InterPro" id="IPR007374">
    <property type="entry name" value="ASCH_domain"/>
</dbReference>
<evidence type="ECO:0000313" key="3">
    <source>
        <dbReference type="Proteomes" id="UP000623842"/>
    </source>
</evidence>
<protein>
    <submittedName>
        <fullName evidence="2">RNA-binding protein</fullName>
    </submittedName>
</protein>
<evidence type="ECO:0000313" key="2">
    <source>
        <dbReference type="EMBL" id="GHF91332.1"/>
    </source>
</evidence>
<dbReference type="Proteomes" id="UP000623842">
    <property type="component" value="Unassembled WGS sequence"/>
</dbReference>
<dbReference type="CDD" id="cd06553">
    <property type="entry name" value="ASCH_Ef3133_like"/>
    <property type="match status" value="1"/>
</dbReference>
<comment type="caution">
    <text evidence="2">The sequence shown here is derived from an EMBL/GenBank/DDBJ whole genome shotgun (WGS) entry which is preliminary data.</text>
</comment>